<dbReference type="InterPro" id="IPR009072">
    <property type="entry name" value="Histone-fold"/>
</dbReference>
<comment type="caution">
    <text evidence="4">The sequence shown here is derived from an EMBL/GenBank/DDBJ whole genome shotgun (WGS) entry which is preliminary data.</text>
</comment>
<feature type="domain" description="Core Histone H2A/H2B/H3" evidence="3">
    <location>
        <begin position="46"/>
        <end position="134"/>
    </location>
</feature>
<evidence type="ECO:0000256" key="2">
    <source>
        <dbReference type="SAM" id="MobiDB-lite"/>
    </source>
</evidence>
<dbReference type="Proteomes" id="UP001190700">
    <property type="component" value="Unassembled WGS sequence"/>
</dbReference>
<dbReference type="PANTHER" id="PTHR11426">
    <property type="entry name" value="HISTONE H3"/>
    <property type="match status" value="1"/>
</dbReference>
<dbReference type="EMBL" id="LGRX02027573">
    <property type="protein sequence ID" value="KAK3249132.1"/>
    <property type="molecule type" value="Genomic_DNA"/>
</dbReference>
<evidence type="ECO:0000259" key="3">
    <source>
        <dbReference type="Pfam" id="PF00125"/>
    </source>
</evidence>
<dbReference type="InterPro" id="IPR007125">
    <property type="entry name" value="H2A/H2B/H3"/>
</dbReference>
<gene>
    <name evidence="4" type="ORF">CYMTET_41395</name>
</gene>
<evidence type="ECO:0000313" key="5">
    <source>
        <dbReference type="Proteomes" id="UP001190700"/>
    </source>
</evidence>
<dbReference type="GO" id="GO:0003677">
    <property type="term" value="F:DNA binding"/>
    <property type="evidence" value="ECO:0007669"/>
    <property type="project" value="InterPro"/>
</dbReference>
<organism evidence="4 5">
    <name type="scientific">Cymbomonas tetramitiformis</name>
    <dbReference type="NCBI Taxonomy" id="36881"/>
    <lineage>
        <taxon>Eukaryota</taxon>
        <taxon>Viridiplantae</taxon>
        <taxon>Chlorophyta</taxon>
        <taxon>Pyramimonadophyceae</taxon>
        <taxon>Pyramimonadales</taxon>
        <taxon>Pyramimonadaceae</taxon>
        <taxon>Cymbomonas</taxon>
    </lineage>
</organism>
<reference evidence="4 5" key="1">
    <citation type="journal article" date="2015" name="Genome Biol. Evol.">
        <title>Comparative Genomics of a Bacterivorous Green Alga Reveals Evolutionary Causalities and Consequences of Phago-Mixotrophic Mode of Nutrition.</title>
        <authorList>
            <person name="Burns J.A."/>
            <person name="Paasch A."/>
            <person name="Narechania A."/>
            <person name="Kim E."/>
        </authorList>
    </citation>
    <scope>NUCLEOTIDE SEQUENCE [LARGE SCALE GENOMIC DNA]</scope>
    <source>
        <strain evidence="4 5">PLY_AMNH</strain>
    </source>
</reference>
<evidence type="ECO:0000313" key="4">
    <source>
        <dbReference type="EMBL" id="KAK3249132.1"/>
    </source>
</evidence>
<accession>A0AAE0C899</accession>
<dbReference type="GO" id="GO:0046982">
    <property type="term" value="F:protein heterodimerization activity"/>
    <property type="evidence" value="ECO:0007669"/>
    <property type="project" value="InterPro"/>
</dbReference>
<dbReference type="GO" id="GO:0030527">
    <property type="term" value="F:structural constituent of chromatin"/>
    <property type="evidence" value="ECO:0007669"/>
    <property type="project" value="InterPro"/>
</dbReference>
<dbReference type="SMART" id="SM00428">
    <property type="entry name" value="H3"/>
    <property type="match status" value="1"/>
</dbReference>
<dbReference type="InterPro" id="IPR000164">
    <property type="entry name" value="Histone_H3/CENP-A"/>
</dbReference>
<dbReference type="Gene3D" id="1.10.20.10">
    <property type="entry name" value="Histone, subunit A"/>
    <property type="match status" value="1"/>
</dbReference>
<evidence type="ECO:0000256" key="1">
    <source>
        <dbReference type="ARBA" id="ARBA00010343"/>
    </source>
</evidence>
<dbReference type="GO" id="GO:0000786">
    <property type="term" value="C:nucleosome"/>
    <property type="evidence" value="ECO:0007669"/>
    <property type="project" value="InterPro"/>
</dbReference>
<feature type="region of interest" description="Disordered" evidence="2">
    <location>
        <begin position="1"/>
        <end position="48"/>
    </location>
</feature>
<dbReference type="AlphaFoldDB" id="A0AAE0C899"/>
<feature type="compositionally biased region" description="Basic and acidic residues" evidence="2">
    <location>
        <begin position="16"/>
        <end position="31"/>
    </location>
</feature>
<dbReference type="SUPFAM" id="SSF47113">
    <property type="entry name" value="Histone-fold"/>
    <property type="match status" value="1"/>
</dbReference>
<dbReference type="Pfam" id="PF00125">
    <property type="entry name" value="Histone"/>
    <property type="match status" value="1"/>
</dbReference>
<keyword evidence="5" id="KW-1185">Reference proteome</keyword>
<name>A0AAE0C899_9CHLO</name>
<proteinExistence type="inferred from homology"/>
<sequence>MPRIKQVNPQNRSVLKKIEKPLKPNDGEIKPSKQASGGIKKRRKRPGTAALMEMRRLQKKCIHMLPTAPFRRLVTDITMSLLPVGESIRIQSKAIDALKEGASAYLHHTFVMANAFCVKDARLSLSKEDFVTAANIISGRFHEFLDMNDASDRIFTSGYTGHLSTHKYNTASAAKKSLSKHGIESKKVDKEAANNTG</sequence>
<protein>
    <recommendedName>
        <fullName evidence="3">Core Histone H2A/H2B/H3 domain-containing protein</fullName>
    </recommendedName>
</protein>
<comment type="similarity">
    <text evidence="1">Belongs to the histone H3 family.</text>
</comment>